<dbReference type="EMBL" id="VUMT01000009">
    <property type="protein sequence ID" value="MSS63697.1"/>
    <property type="molecule type" value="Genomic_DNA"/>
</dbReference>
<evidence type="ECO:0000313" key="2">
    <source>
        <dbReference type="Proteomes" id="UP000482209"/>
    </source>
</evidence>
<organism evidence="1 2">
    <name type="scientific">Velocimicrobium porci</name>
    <dbReference type="NCBI Taxonomy" id="2606634"/>
    <lineage>
        <taxon>Bacteria</taxon>
        <taxon>Bacillati</taxon>
        <taxon>Bacillota</taxon>
        <taxon>Clostridia</taxon>
        <taxon>Lachnospirales</taxon>
        <taxon>Lachnospiraceae</taxon>
        <taxon>Velocimicrobium</taxon>
    </lineage>
</organism>
<dbReference type="Proteomes" id="UP000482209">
    <property type="component" value="Unassembled WGS sequence"/>
</dbReference>
<name>A0A6L5XYS7_9FIRM</name>
<proteinExistence type="predicted"/>
<accession>A0A6L5XYS7</accession>
<comment type="caution">
    <text evidence="1">The sequence shown here is derived from an EMBL/GenBank/DDBJ whole genome shotgun (WGS) entry which is preliminary data.</text>
</comment>
<dbReference type="RefSeq" id="WP_154519109.1">
    <property type="nucleotide sequence ID" value="NZ_VUMT01000009.1"/>
</dbReference>
<sequence length="138" mass="15858">MIDKVKIFAPLKNFWIQRWNLGEYIYMGIGTKNTTATNLQKALDQNLLTVINAKVESKDDHETKTITPEQFKNDLDFYMESGVFADSIDFKYELIGNDLKVYIGNMSSYCNDCITVEMVVNDGVDKNDLENVIRKVDL</sequence>
<reference evidence="1 2" key="1">
    <citation type="submission" date="2019-08" db="EMBL/GenBank/DDBJ databases">
        <title>In-depth cultivation of the pig gut microbiome towards novel bacterial diversity and tailored functional studies.</title>
        <authorList>
            <person name="Wylensek D."/>
            <person name="Hitch T.C.A."/>
            <person name="Clavel T."/>
        </authorList>
    </citation>
    <scope>NUCLEOTIDE SEQUENCE [LARGE SCALE GENOMIC DNA]</scope>
    <source>
        <strain evidence="1 2">WCA-693-APC-MOT-I</strain>
    </source>
</reference>
<dbReference type="AlphaFoldDB" id="A0A6L5XYS7"/>
<evidence type="ECO:0000313" key="1">
    <source>
        <dbReference type="EMBL" id="MSS63697.1"/>
    </source>
</evidence>
<keyword evidence="2" id="KW-1185">Reference proteome</keyword>
<protein>
    <submittedName>
        <fullName evidence="1">Uncharacterized protein</fullName>
    </submittedName>
</protein>
<gene>
    <name evidence="1" type="ORF">FYJ58_07375</name>
</gene>